<keyword evidence="4" id="KW-1185">Reference proteome</keyword>
<accession>A0A2T0U6U1</accession>
<reference evidence="3 4" key="1">
    <citation type="submission" date="2018-03" db="EMBL/GenBank/DDBJ databases">
        <title>Genomic Encyclopedia of Type Strains, Phase III (KMG-III): the genomes of soil and plant-associated and newly described type strains.</title>
        <authorList>
            <person name="Whitman W."/>
        </authorList>
    </citation>
    <scope>NUCLEOTIDE SEQUENCE [LARGE SCALE GENOMIC DNA]</scope>
    <source>
        <strain evidence="3 4">CGMCC 1.9313</strain>
    </source>
</reference>
<evidence type="ECO:0000313" key="4">
    <source>
        <dbReference type="Proteomes" id="UP000238034"/>
    </source>
</evidence>
<dbReference type="InterPro" id="IPR006680">
    <property type="entry name" value="Amidohydro-rel"/>
</dbReference>
<dbReference type="Proteomes" id="UP000238034">
    <property type="component" value="Unassembled WGS sequence"/>
</dbReference>
<evidence type="ECO:0000259" key="2">
    <source>
        <dbReference type="Pfam" id="PF01979"/>
    </source>
</evidence>
<protein>
    <submittedName>
        <fullName evidence="3">Cytosine/adenosine deaminase-related metal-dependent hydrolase</fullName>
    </submittedName>
</protein>
<evidence type="ECO:0000313" key="3">
    <source>
        <dbReference type="EMBL" id="PRY53631.1"/>
    </source>
</evidence>
<dbReference type="OrthoDB" id="9807210at2"/>
<evidence type="ECO:0000256" key="1">
    <source>
        <dbReference type="ARBA" id="ARBA00022801"/>
    </source>
</evidence>
<dbReference type="Pfam" id="PF01979">
    <property type="entry name" value="Amidohydro_1"/>
    <property type="match status" value="1"/>
</dbReference>
<dbReference type="InterPro" id="IPR050287">
    <property type="entry name" value="MTA/SAH_deaminase"/>
</dbReference>
<dbReference type="EMBL" id="PVTH01000003">
    <property type="protein sequence ID" value="PRY53631.1"/>
    <property type="molecule type" value="Genomic_DNA"/>
</dbReference>
<dbReference type="InterPro" id="IPR032466">
    <property type="entry name" value="Metal_Hydrolase"/>
</dbReference>
<name>A0A2T0U6U1_9SPHI</name>
<dbReference type="GO" id="GO:0016810">
    <property type="term" value="F:hydrolase activity, acting on carbon-nitrogen (but not peptide) bonds"/>
    <property type="evidence" value="ECO:0007669"/>
    <property type="project" value="InterPro"/>
</dbReference>
<dbReference type="Gene3D" id="2.30.40.10">
    <property type="entry name" value="Urease, subunit C, domain 1"/>
    <property type="match status" value="1"/>
</dbReference>
<dbReference type="SUPFAM" id="SSF51556">
    <property type="entry name" value="Metallo-dependent hydrolases"/>
    <property type="match status" value="1"/>
</dbReference>
<dbReference type="InterPro" id="IPR011059">
    <property type="entry name" value="Metal-dep_hydrolase_composite"/>
</dbReference>
<dbReference type="PANTHER" id="PTHR43794">
    <property type="entry name" value="AMINOHYDROLASE SSNA-RELATED"/>
    <property type="match status" value="1"/>
</dbReference>
<dbReference type="PANTHER" id="PTHR43794:SF11">
    <property type="entry name" value="AMIDOHYDROLASE-RELATED DOMAIN-CONTAINING PROTEIN"/>
    <property type="match status" value="1"/>
</dbReference>
<sequence length="392" mass="44371">MNTYYSADYILPASSSPIKNGYIAVDEFQVIQGVYTEYEAEVKGIPKGKRLKGVIVPGFVNTHCHLELSWLRGKIERNRGLVPFIQDVIRLKRCEHGDTSESMYESDREMLENGIVAVGDISNAIDSKPVKLKSAIKYHTFVETLGFDPNQAKTIFESACTLKNDFAPLKASIAPHAPYSISKELLRYISRECGNSESLMSIHNQESEEENTLFRYKTGLFLDFYQGMNMDTDFFKAQARSSVQSIFSHLGKKQKILLVHNTYTSLKDIYFTKRSGRDIFWCFCPNANLYIENRLPKVELFRQNDLVITLGTDSLASNDGLCILSELKTLHKHFPTLRLDETIKWATLNGAKFLDMDEDFGSIEVGKKPGLNLISNVEGLMLTPESTVEKLV</sequence>
<dbReference type="RefSeq" id="WP_106292235.1">
    <property type="nucleotide sequence ID" value="NZ_PVTH01000003.1"/>
</dbReference>
<gene>
    <name evidence="3" type="ORF">B0I27_103101</name>
</gene>
<keyword evidence="1 3" id="KW-0378">Hydrolase</keyword>
<organism evidence="3 4">
    <name type="scientific">Arcticibacter pallidicorallinus</name>
    <dbReference type="NCBI Taxonomy" id="1259464"/>
    <lineage>
        <taxon>Bacteria</taxon>
        <taxon>Pseudomonadati</taxon>
        <taxon>Bacteroidota</taxon>
        <taxon>Sphingobacteriia</taxon>
        <taxon>Sphingobacteriales</taxon>
        <taxon>Sphingobacteriaceae</taxon>
        <taxon>Arcticibacter</taxon>
    </lineage>
</organism>
<comment type="caution">
    <text evidence="3">The sequence shown here is derived from an EMBL/GenBank/DDBJ whole genome shotgun (WGS) entry which is preliminary data.</text>
</comment>
<dbReference type="AlphaFoldDB" id="A0A2T0U6U1"/>
<proteinExistence type="predicted"/>
<dbReference type="Gene3D" id="3.20.20.140">
    <property type="entry name" value="Metal-dependent hydrolases"/>
    <property type="match status" value="1"/>
</dbReference>
<feature type="domain" description="Amidohydrolase-related" evidence="2">
    <location>
        <begin position="54"/>
        <end position="374"/>
    </location>
</feature>